<feature type="domain" description="DUF4350" evidence="2">
    <location>
        <begin position="38"/>
        <end position="236"/>
    </location>
</feature>
<evidence type="ECO:0000256" key="1">
    <source>
        <dbReference type="SAM" id="Phobius"/>
    </source>
</evidence>
<organism evidence="3 4">
    <name type="scientific">Bacteroides uniformis str. 3978 T3 ii</name>
    <dbReference type="NCBI Taxonomy" id="1339349"/>
    <lineage>
        <taxon>Bacteria</taxon>
        <taxon>Pseudomonadati</taxon>
        <taxon>Bacteroidota</taxon>
        <taxon>Bacteroidia</taxon>
        <taxon>Bacteroidales</taxon>
        <taxon>Bacteroidaceae</taxon>
        <taxon>Bacteroides</taxon>
    </lineage>
</organism>
<dbReference type="EMBL" id="JNHN01000174">
    <property type="protein sequence ID" value="KDS50472.1"/>
    <property type="molecule type" value="Genomic_DNA"/>
</dbReference>
<keyword evidence="1" id="KW-0472">Membrane</keyword>
<dbReference type="AlphaFoldDB" id="A0A078S391"/>
<dbReference type="InterPro" id="IPR025646">
    <property type="entry name" value="DUF4350"/>
</dbReference>
<comment type="caution">
    <text evidence="3">The sequence shown here is derived from an EMBL/GenBank/DDBJ whole genome shotgun (WGS) entry which is preliminary data.</text>
</comment>
<gene>
    <name evidence="3" type="ORF">M094_1398</name>
</gene>
<name>A0A078S391_BACUN</name>
<proteinExistence type="predicted"/>
<dbReference type="PATRIC" id="fig|1339349.3.peg.2566"/>
<feature type="transmembrane region" description="Helical" evidence="1">
    <location>
        <begin position="6"/>
        <end position="25"/>
    </location>
</feature>
<evidence type="ECO:0000259" key="2">
    <source>
        <dbReference type="Pfam" id="PF14258"/>
    </source>
</evidence>
<sequence>MKGNHWFIAGIIVFLVLMFAIECRLPKKFVWNPTFSHYDKQPFGCAVFDSLLSSSLPKGYSLSRKTFYELEQEDTTLRRGILVVTDNLHLTDVDVEAMLKMAGRGDRIMLAGSSFSRILKDTLGFECSYSYFSPSALKKYATALLSKDSLCWVGDSAVYPQQTFCFYPQLCQSYFFADSISSKVLAEKTVTGEAAHPVAMSVSWGKGEVILASTPLLFTNYGVLDGKNAAYLFRILSQMGGFPIVRTEGYMKETAQVQMSPFRYFLSQPPLRWALYLSMVSILLFMIFTARRKQRTIPVIREPENKSLEFAELIGTLYYQKKDHADLVRKKYLYFAEELRREIQVDVEEVAEDERSFGRIARKTGMEAGEIAAFIREVRPVVYGGRSISEEEMKRLIDRMNEIINHI</sequence>
<dbReference type="RefSeq" id="WP_035448841.1">
    <property type="nucleotide sequence ID" value="NZ_JNHN01000174.1"/>
</dbReference>
<keyword evidence="1" id="KW-0812">Transmembrane</keyword>
<accession>A0A078S391</accession>
<evidence type="ECO:0000313" key="4">
    <source>
        <dbReference type="Proteomes" id="UP000028013"/>
    </source>
</evidence>
<feature type="transmembrane region" description="Helical" evidence="1">
    <location>
        <begin position="273"/>
        <end position="290"/>
    </location>
</feature>
<dbReference type="Pfam" id="PF14258">
    <property type="entry name" value="DUF4350"/>
    <property type="match status" value="1"/>
</dbReference>
<reference evidence="3 4" key="1">
    <citation type="submission" date="2014-04" db="EMBL/GenBank/DDBJ databases">
        <authorList>
            <person name="Sears C."/>
            <person name="Carroll K."/>
            <person name="Sack B.R."/>
            <person name="Qadri F."/>
            <person name="Myers L.L."/>
            <person name="Chung G.-T."/>
            <person name="Escheverria P."/>
            <person name="Fraser C.M."/>
            <person name="Sadzewicz L."/>
            <person name="Shefchek K.A."/>
            <person name="Tallon L."/>
            <person name="Das S.P."/>
            <person name="Daugherty S."/>
            <person name="Mongodin E.F."/>
        </authorList>
    </citation>
    <scope>NUCLEOTIDE SEQUENCE [LARGE SCALE GENOMIC DNA]</scope>
    <source>
        <strain evidence="3 4">3978 T3 ii</strain>
    </source>
</reference>
<evidence type="ECO:0000313" key="3">
    <source>
        <dbReference type="EMBL" id="KDS50472.1"/>
    </source>
</evidence>
<dbReference type="Proteomes" id="UP000028013">
    <property type="component" value="Unassembled WGS sequence"/>
</dbReference>
<keyword evidence="1" id="KW-1133">Transmembrane helix</keyword>
<protein>
    <recommendedName>
        <fullName evidence="2">DUF4350 domain-containing protein</fullName>
    </recommendedName>
</protein>